<dbReference type="InterPro" id="IPR004401">
    <property type="entry name" value="YbaB/EbfC"/>
</dbReference>
<dbReference type="Pfam" id="PF02575">
    <property type="entry name" value="YbaB_DNA_bd"/>
    <property type="match status" value="1"/>
</dbReference>
<protein>
    <recommendedName>
        <fullName evidence="3">YbaB/EbfC family DNA-binding protein</fullName>
    </recommendedName>
</protein>
<dbReference type="EMBL" id="CP001738">
    <property type="protein sequence ID" value="ACY96379.1"/>
    <property type="molecule type" value="Genomic_DNA"/>
</dbReference>
<dbReference type="AlphaFoldDB" id="D1A5L9"/>
<evidence type="ECO:0000313" key="1">
    <source>
        <dbReference type="EMBL" id="ACY96379.1"/>
    </source>
</evidence>
<gene>
    <name evidence="1" type="ordered locus">Tcur_0788</name>
</gene>
<dbReference type="Proteomes" id="UP000001918">
    <property type="component" value="Chromosome"/>
</dbReference>
<proteinExistence type="predicted"/>
<dbReference type="InterPro" id="IPR036894">
    <property type="entry name" value="YbaB-like_sf"/>
</dbReference>
<evidence type="ECO:0008006" key="3">
    <source>
        <dbReference type="Google" id="ProtNLM"/>
    </source>
</evidence>
<name>D1A5L9_THECD</name>
<organism evidence="1 2">
    <name type="scientific">Thermomonospora curvata (strain ATCC 19995 / DSM 43183 / JCM 3096 / KCTC 9072 / NBRC 15933 / NCIMB 10081 / Henssen B9)</name>
    <dbReference type="NCBI Taxonomy" id="471852"/>
    <lineage>
        <taxon>Bacteria</taxon>
        <taxon>Bacillati</taxon>
        <taxon>Actinomycetota</taxon>
        <taxon>Actinomycetes</taxon>
        <taxon>Streptosporangiales</taxon>
        <taxon>Thermomonosporaceae</taxon>
        <taxon>Thermomonospora</taxon>
    </lineage>
</organism>
<reference evidence="1 2" key="1">
    <citation type="journal article" date="2011" name="Stand. Genomic Sci.">
        <title>Complete genome sequence of Thermomonospora curvata type strain (B9).</title>
        <authorList>
            <person name="Chertkov O."/>
            <person name="Sikorski J."/>
            <person name="Nolan M."/>
            <person name="Lapidus A."/>
            <person name="Lucas S."/>
            <person name="Del Rio T.G."/>
            <person name="Tice H."/>
            <person name="Cheng J.F."/>
            <person name="Goodwin L."/>
            <person name="Pitluck S."/>
            <person name="Liolios K."/>
            <person name="Ivanova N."/>
            <person name="Mavromatis K."/>
            <person name="Mikhailova N."/>
            <person name="Ovchinnikova G."/>
            <person name="Pati A."/>
            <person name="Chen A."/>
            <person name="Palaniappan K."/>
            <person name="Djao O.D."/>
            <person name="Land M."/>
            <person name="Hauser L."/>
            <person name="Chang Y.J."/>
            <person name="Jeffries C.D."/>
            <person name="Brettin T."/>
            <person name="Han C."/>
            <person name="Detter J.C."/>
            <person name="Rohde M."/>
            <person name="Goker M."/>
            <person name="Woyke T."/>
            <person name="Bristow J."/>
            <person name="Eisen J.A."/>
            <person name="Markowitz V."/>
            <person name="Hugenholtz P."/>
            <person name="Klenk H.P."/>
            <person name="Kyrpides N.C."/>
        </authorList>
    </citation>
    <scope>NUCLEOTIDE SEQUENCE [LARGE SCALE GENOMIC DNA]</scope>
    <source>
        <strain evidence="2">ATCC 19995 / DSM 43183 / JCM 3096 / KCTC 9072 / NBRC 15933 / NCIMB 10081 / Henssen B9</strain>
    </source>
</reference>
<dbReference type="GO" id="GO:0003677">
    <property type="term" value="F:DNA binding"/>
    <property type="evidence" value="ECO:0007669"/>
    <property type="project" value="InterPro"/>
</dbReference>
<dbReference type="SUPFAM" id="SSF82607">
    <property type="entry name" value="YbaB-like"/>
    <property type="match status" value="1"/>
</dbReference>
<sequence>MALAEFASAEFDRMLAEARSMLDAMRSGRSAPSDEEEVKGVGEAADGRVTVTVNSSGLLESVELNPRLLRLPAEEIGEHIVTAVNAALQDFRTKANQAVGAASVDLNALAASMQELQDQSVRQMAQIGQAFNELLTKLDGMR</sequence>
<dbReference type="HOGENOM" id="CLU_153283_0_0_11"/>
<dbReference type="Gene3D" id="3.30.1310.10">
    <property type="entry name" value="Nucleoid-associated protein YbaB-like domain"/>
    <property type="match status" value="1"/>
</dbReference>
<dbReference type="STRING" id="471852.Tcur_0788"/>
<dbReference type="KEGG" id="tcu:Tcur_0788"/>
<evidence type="ECO:0000313" key="2">
    <source>
        <dbReference type="Proteomes" id="UP000001918"/>
    </source>
</evidence>
<accession>D1A5L9</accession>
<dbReference type="eggNOG" id="COG0718">
    <property type="taxonomic scope" value="Bacteria"/>
</dbReference>
<dbReference type="OrthoDB" id="3392909at2"/>
<keyword evidence="2" id="KW-1185">Reference proteome</keyword>